<reference evidence="3 4" key="1">
    <citation type="submission" date="2021-03" db="EMBL/GenBank/DDBJ databases">
        <title>Sequencing the genomes of 1000 actinobacteria strains.</title>
        <authorList>
            <person name="Klenk H.-P."/>
        </authorList>
    </citation>
    <scope>NUCLEOTIDE SEQUENCE [LARGE SCALE GENOMIC DNA]</scope>
    <source>
        <strain evidence="3 4">DSM 14566</strain>
    </source>
</reference>
<feature type="compositionally biased region" description="Basic and acidic residues" evidence="1">
    <location>
        <begin position="96"/>
        <end position="137"/>
    </location>
</feature>
<keyword evidence="2" id="KW-1133">Transmembrane helix</keyword>
<name>A0ABS4X373_9MICO</name>
<protein>
    <submittedName>
        <fullName evidence="3">Outer membrane murein-binding lipoprotein Lpp</fullName>
    </submittedName>
</protein>
<dbReference type="RefSeq" id="WP_209903394.1">
    <property type="nucleotide sequence ID" value="NZ_BAAAJW010000019.1"/>
</dbReference>
<keyword evidence="3" id="KW-0449">Lipoprotein</keyword>
<feature type="compositionally biased region" description="Basic and acidic residues" evidence="1">
    <location>
        <begin position="655"/>
        <end position="668"/>
    </location>
</feature>
<feature type="compositionally biased region" description="Basic and acidic residues" evidence="1">
    <location>
        <begin position="217"/>
        <end position="243"/>
    </location>
</feature>
<comment type="caution">
    <text evidence="3">The sequence shown here is derived from an EMBL/GenBank/DDBJ whole genome shotgun (WGS) entry which is preliminary data.</text>
</comment>
<proteinExistence type="predicted"/>
<feature type="transmembrane region" description="Helical" evidence="2">
    <location>
        <begin position="6"/>
        <end position="31"/>
    </location>
</feature>
<feature type="compositionally biased region" description="Polar residues" evidence="1">
    <location>
        <begin position="394"/>
        <end position="403"/>
    </location>
</feature>
<evidence type="ECO:0000256" key="1">
    <source>
        <dbReference type="SAM" id="MobiDB-lite"/>
    </source>
</evidence>
<feature type="compositionally biased region" description="Basic and acidic residues" evidence="1">
    <location>
        <begin position="335"/>
        <end position="352"/>
    </location>
</feature>
<feature type="compositionally biased region" description="Basic and acidic residues" evidence="1">
    <location>
        <begin position="459"/>
        <end position="474"/>
    </location>
</feature>
<gene>
    <name evidence="3" type="ORF">JOF43_002906</name>
</gene>
<feature type="compositionally biased region" description="Basic and acidic residues" evidence="1">
    <location>
        <begin position="39"/>
        <end position="78"/>
    </location>
</feature>
<feature type="compositionally biased region" description="Basic and acidic residues" evidence="1">
    <location>
        <begin position="189"/>
        <end position="201"/>
    </location>
</feature>
<evidence type="ECO:0000256" key="2">
    <source>
        <dbReference type="SAM" id="Phobius"/>
    </source>
</evidence>
<keyword evidence="2" id="KW-0472">Membrane</keyword>
<feature type="compositionally biased region" description="Basic and acidic residues" evidence="1">
    <location>
        <begin position="151"/>
        <end position="163"/>
    </location>
</feature>
<feature type="compositionally biased region" description="Basic and acidic residues" evidence="1">
    <location>
        <begin position="273"/>
        <end position="286"/>
    </location>
</feature>
<sequence>MNDFPISTPLLIGIIVVVLVILIVLIVAGVLSSKRRKARQQEEDRRRAAELREQAQKDEKSVKQRDLTAKESELEADRAGLQADQKATEAEEEQLAAERRRAQAEEQRSAVEEDRHDVQQRRDEADRLDPDTPDDGRGPVGADEDGSAAPTRRDDHEGREKEGSGSGAAAAGAAGAAGVGGGAAAASAHGRDDDHGKDQGSRGEQSSTRDVTQEPGARQDHAAADEAPAHRGEAAETPREEAARAGTAAPQDAHTGSHRDDQVDPGVSPQDGRTADQRTTGEHAGDRPVGQEQASRGNDTGAHEDPRGTGSGAATAGVAGAAGVGTGAAAASAHGNDDQEQAHTDHGRRGGEDPATEGSSPRDETDSATITEEPLDEETLQDRVAQGEEETAQEPRNQDTGARSDTGGPARDGDAPQHEGHDTRGGEDRRGTGSGAATAGVAGAAGVGTGAAAASVHGNDNREQPDTDRGRPGGEDLAADRSAPQDDAGTATPVHDTTKRPDQTDGATITEDPLDEEAFDAPVAHGEAGSEQDHRIQDTGRPVQRSSDPGGATAPEQPSDQERRTRGVSREEDIVGSPGVPVSGDTAGSPQEGGARPLGSDGPSGAQDPATGTARTEPEGQNRSGPEAGPAGGYSQAARTGTSPYGEGQYGAEPDEFRQDGYEQRLQGEEEGQPGGEEPLTDESGDLAPRPPEFRAPGDDSAEGGTPEDGTEPRR</sequence>
<evidence type="ECO:0000313" key="4">
    <source>
        <dbReference type="Proteomes" id="UP001519290"/>
    </source>
</evidence>
<feature type="compositionally biased region" description="Basic and acidic residues" evidence="1">
    <location>
        <begin position="411"/>
        <end position="431"/>
    </location>
</feature>
<organism evidence="3 4">
    <name type="scientific">Brachybacterium sacelli</name>
    <dbReference type="NCBI Taxonomy" id="173364"/>
    <lineage>
        <taxon>Bacteria</taxon>
        <taxon>Bacillati</taxon>
        <taxon>Actinomycetota</taxon>
        <taxon>Actinomycetes</taxon>
        <taxon>Micrococcales</taxon>
        <taxon>Dermabacteraceae</taxon>
        <taxon>Brachybacterium</taxon>
    </lineage>
</organism>
<feature type="region of interest" description="Disordered" evidence="1">
    <location>
        <begin position="37"/>
        <end position="715"/>
    </location>
</feature>
<keyword evidence="4" id="KW-1185">Reference proteome</keyword>
<feature type="compositionally biased region" description="Basic and acidic residues" evidence="1">
    <location>
        <begin position="560"/>
        <end position="573"/>
    </location>
</feature>
<keyword evidence="2" id="KW-0812">Transmembrane</keyword>
<evidence type="ECO:0000313" key="3">
    <source>
        <dbReference type="EMBL" id="MBP2382917.1"/>
    </source>
</evidence>
<accession>A0ABS4X373</accession>
<dbReference type="Proteomes" id="UP001519290">
    <property type="component" value="Unassembled WGS sequence"/>
</dbReference>
<dbReference type="EMBL" id="JAGIOD010000002">
    <property type="protein sequence ID" value="MBP2382917.1"/>
    <property type="molecule type" value="Genomic_DNA"/>
</dbReference>